<protein>
    <submittedName>
        <fullName evidence="3">Vault protein inter alpha trypsin-1</fullName>
    </submittedName>
</protein>
<dbReference type="EMBL" id="JX010542">
    <property type="protein sequence ID" value="AFJ24785.1"/>
    <property type="molecule type" value="mRNA"/>
</dbReference>
<dbReference type="PROSITE" id="PS51468">
    <property type="entry name" value="VIT"/>
    <property type="match status" value="1"/>
</dbReference>
<sequence length="686" mass="77505">VALSTMFGLCPLKYDQKFSLKSLSVDCNIRNLLSSCTCEFVYKNDGNEDGEGLFSFPIEYNCIVYYFEALVGGKKIIGLCKEIEEAKNLYEVAKEKGHMAAIIEKNTSMLDVFRCRIGNFPKNSEAKIILKFAMELKLSPVRSEVVDRLDLLLPLILRPRYTPPEYAGDREVFQVTNHYEYNFKAVINGTKVIENVSSVNHTLEIAFNNTNKTSAEVHLKSKYDGTKDLDININYLAMKEPSVVYEVGSSSPLYSGKDAQGSFYHSDVAMVTKLVRKHNKSTRLFTVGIGDGVSISLVDQVAKAGLGKSVFVRNAKELSASVMELLDIAMNSVPFTDAKLEWHCPQHVSIVTAPKSIPPIFSDYFLTAFCMINGMKSGDVIKCTLSGSANGEPVSFTTEIRNTDAFVDEEFRVHRLLAKYKINEMAEQIESGEESLKKDLIDLSLQVNIVTKYTTFVAIDQNAPGEPLVTNIEEEFPIEKRRLSYSRRMYFQSDSLMKTGAPQMETAPNMVCNFQKHARQRARASQMVCNFEARASQMVCNFQEDALQIMELKKSKRTSLKKEKASKQNRKSKDSSSEEAVSEPEPVDVIIYLVDKQNINGSWNFNESILLKIGVNITEFRNKMPGRISEEVWITVAIYQYLVLKESSREKEWRLVAKKAKNWIEKSIAESDLQDLAFREASDLLH</sequence>
<feature type="region of interest" description="Disordered" evidence="1">
    <location>
        <begin position="558"/>
        <end position="581"/>
    </location>
</feature>
<dbReference type="SMART" id="SM00609">
    <property type="entry name" value="VIT"/>
    <property type="match status" value="1"/>
</dbReference>
<name>I1ZID1_SCHMD</name>
<reference evidence="3" key="1">
    <citation type="journal article" date="2012" name="Genes Dev.">
        <title>A molecular wound response program associated with regeneration initiation in planarians.</title>
        <authorList>
            <person name="Wenemoser D."/>
            <person name="Lapan S.W."/>
            <person name="Wilkinson A.W."/>
            <person name="Bell G.W."/>
            <person name="Reddien P.W."/>
        </authorList>
    </citation>
    <scope>NUCLEOTIDE SEQUENCE</scope>
</reference>
<dbReference type="Pfam" id="PF08487">
    <property type="entry name" value="VIT"/>
    <property type="match status" value="1"/>
</dbReference>
<evidence type="ECO:0000313" key="3">
    <source>
        <dbReference type="EMBL" id="AFJ24785.1"/>
    </source>
</evidence>
<feature type="non-terminal residue" evidence="3">
    <location>
        <position position="1"/>
    </location>
</feature>
<dbReference type="InterPro" id="IPR013694">
    <property type="entry name" value="VIT"/>
</dbReference>
<proteinExistence type="evidence at transcript level"/>
<dbReference type="PANTHER" id="PTHR45737:SF6">
    <property type="entry name" value="VON WILLEBRAND FACTOR A DOMAIN-CONTAINING PROTEIN 5A"/>
    <property type="match status" value="1"/>
</dbReference>
<organism evidence="3">
    <name type="scientific">Schmidtea mediterranea</name>
    <name type="common">Freshwater planarian flatworm</name>
    <dbReference type="NCBI Taxonomy" id="79327"/>
    <lineage>
        <taxon>Eukaryota</taxon>
        <taxon>Metazoa</taxon>
        <taxon>Spiralia</taxon>
        <taxon>Lophotrochozoa</taxon>
        <taxon>Platyhelminthes</taxon>
        <taxon>Rhabditophora</taxon>
        <taxon>Seriata</taxon>
        <taxon>Tricladida</taxon>
        <taxon>Continenticola</taxon>
        <taxon>Geoplanoidea</taxon>
        <taxon>Dugesiidae</taxon>
        <taxon>Schmidtea</taxon>
    </lineage>
</organism>
<evidence type="ECO:0000256" key="1">
    <source>
        <dbReference type="SAM" id="MobiDB-lite"/>
    </source>
</evidence>
<accession>I1ZID1</accession>
<dbReference type="AlphaFoldDB" id="I1ZID1"/>
<feature type="domain" description="VIT" evidence="2">
    <location>
        <begin position="4"/>
        <end position="134"/>
    </location>
</feature>
<feature type="compositionally biased region" description="Basic and acidic residues" evidence="1">
    <location>
        <begin position="560"/>
        <end position="576"/>
    </location>
</feature>
<evidence type="ECO:0000259" key="2">
    <source>
        <dbReference type="PROSITE" id="PS51468"/>
    </source>
</evidence>
<dbReference type="PANTHER" id="PTHR45737">
    <property type="entry name" value="VON WILLEBRAND FACTOR A DOMAIN-CONTAINING PROTEIN 5A"/>
    <property type="match status" value="1"/>
</dbReference>